<feature type="compositionally biased region" description="Basic and acidic residues" evidence="3">
    <location>
        <begin position="536"/>
        <end position="567"/>
    </location>
</feature>
<feature type="domain" description="Endonuclease/exonuclease/phosphatase" evidence="4">
    <location>
        <begin position="2325"/>
        <end position="2520"/>
    </location>
</feature>
<dbReference type="OrthoDB" id="10040528at2759"/>
<dbReference type="InterPro" id="IPR038765">
    <property type="entry name" value="Papain-like_cys_pep_sf"/>
</dbReference>
<feature type="compositionally biased region" description="Polar residues" evidence="3">
    <location>
        <begin position="933"/>
        <end position="954"/>
    </location>
</feature>
<dbReference type="RefSeq" id="XP_013383041.1">
    <property type="nucleotide sequence ID" value="XM_013527587.1"/>
</dbReference>
<dbReference type="InterPro" id="IPR027417">
    <property type="entry name" value="P-loop_NTPase"/>
</dbReference>
<dbReference type="Proteomes" id="UP000085678">
    <property type="component" value="Unplaced"/>
</dbReference>
<evidence type="ECO:0000259" key="4">
    <source>
        <dbReference type="Pfam" id="PF03372"/>
    </source>
</evidence>
<keyword evidence="1" id="KW-0378">Hydrolase</keyword>
<evidence type="ECO:0000259" key="5">
    <source>
        <dbReference type="Pfam" id="PF05970"/>
    </source>
</evidence>
<feature type="region of interest" description="Disordered" evidence="3">
    <location>
        <begin position="675"/>
        <end position="698"/>
    </location>
</feature>
<keyword evidence="1" id="KW-0067">ATP-binding</keyword>
<dbReference type="GeneID" id="106153597"/>
<dbReference type="KEGG" id="lak:106153597"/>
<dbReference type="GO" id="GO:0043139">
    <property type="term" value="F:5'-3' DNA helicase activity"/>
    <property type="evidence" value="ECO:0007669"/>
    <property type="project" value="UniProtKB-EC"/>
</dbReference>
<keyword evidence="1" id="KW-0233">DNA recombination</keyword>
<feature type="region of interest" description="Disordered" evidence="3">
    <location>
        <begin position="354"/>
        <end position="451"/>
    </location>
</feature>
<feature type="coiled-coil region" evidence="2">
    <location>
        <begin position="459"/>
        <end position="486"/>
    </location>
</feature>
<evidence type="ECO:0000256" key="2">
    <source>
        <dbReference type="SAM" id="Coils"/>
    </source>
</evidence>
<keyword evidence="1" id="KW-0234">DNA repair</keyword>
<evidence type="ECO:0000259" key="7">
    <source>
        <dbReference type="Pfam" id="PF20209"/>
    </source>
</evidence>
<evidence type="ECO:0000259" key="6">
    <source>
        <dbReference type="Pfam" id="PF14214"/>
    </source>
</evidence>
<protein>
    <recommendedName>
        <fullName evidence="1">ATP-dependent DNA helicase</fullName>
        <ecNumber evidence="1">5.6.2.3</ecNumber>
    </recommendedName>
</protein>
<dbReference type="InterPro" id="IPR005135">
    <property type="entry name" value="Endo/exonuclease/phosphatase"/>
</dbReference>
<gene>
    <name evidence="9" type="primary">LOC106153597</name>
</gene>
<feature type="domain" description="Helitron helicase-like" evidence="6">
    <location>
        <begin position="1174"/>
        <end position="1306"/>
    </location>
</feature>
<keyword evidence="1" id="KW-0227">DNA damage</keyword>
<dbReference type="STRING" id="7574.A0A1S3HC00"/>
<feature type="compositionally biased region" description="Basic and acidic residues" evidence="3">
    <location>
        <begin position="576"/>
        <end position="602"/>
    </location>
</feature>
<dbReference type="PROSITE" id="PS50096">
    <property type="entry name" value="IQ"/>
    <property type="match status" value="1"/>
</dbReference>
<dbReference type="InParanoid" id="A0A1S3HC00"/>
<dbReference type="GO" id="GO:0016887">
    <property type="term" value="F:ATP hydrolysis activity"/>
    <property type="evidence" value="ECO:0007669"/>
    <property type="project" value="RHEA"/>
</dbReference>
<keyword evidence="8" id="KW-1185">Reference proteome</keyword>
<dbReference type="Pfam" id="PF05970">
    <property type="entry name" value="PIF1"/>
    <property type="match status" value="1"/>
</dbReference>
<organism evidence="8 9">
    <name type="scientific">Lingula anatina</name>
    <name type="common">Brachiopod</name>
    <name type="synonym">Lingula unguis</name>
    <dbReference type="NCBI Taxonomy" id="7574"/>
    <lineage>
        <taxon>Eukaryota</taxon>
        <taxon>Metazoa</taxon>
        <taxon>Spiralia</taxon>
        <taxon>Lophotrochozoa</taxon>
        <taxon>Brachiopoda</taxon>
        <taxon>Linguliformea</taxon>
        <taxon>Lingulata</taxon>
        <taxon>Lingulida</taxon>
        <taxon>Linguloidea</taxon>
        <taxon>Lingulidae</taxon>
        <taxon>Lingula</taxon>
    </lineage>
</organism>
<comment type="cofactor">
    <cofactor evidence="1">
        <name>Mg(2+)</name>
        <dbReference type="ChEBI" id="CHEBI:18420"/>
    </cofactor>
</comment>
<dbReference type="InterPro" id="IPR025476">
    <property type="entry name" value="Helitron_helicase-like"/>
</dbReference>
<feature type="compositionally biased region" description="Basic and acidic residues" evidence="3">
    <location>
        <begin position="681"/>
        <end position="693"/>
    </location>
</feature>
<keyword evidence="1" id="KW-0347">Helicase</keyword>
<feature type="compositionally biased region" description="Basic residues" evidence="3">
    <location>
        <begin position="413"/>
        <end position="422"/>
    </location>
</feature>
<feature type="compositionally biased region" description="Basic and acidic residues" evidence="3">
    <location>
        <begin position="423"/>
        <end position="451"/>
    </location>
</feature>
<name>A0A1S3HC00_LINAN</name>
<dbReference type="PANTHER" id="PTHR47642">
    <property type="entry name" value="ATP-DEPENDENT DNA HELICASE"/>
    <property type="match status" value="1"/>
</dbReference>
<evidence type="ECO:0000313" key="8">
    <source>
        <dbReference type="Proteomes" id="UP000085678"/>
    </source>
</evidence>
<comment type="similarity">
    <text evidence="1">Belongs to the helicase family.</text>
</comment>
<dbReference type="EC" id="5.6.2.3" evidence="1"/>
<feature type="compositionally biased region" description="Polar residues" evidence="3">
    <location>
        <begin position="992"/>
        <end position="1004"/>
    </location>
</feature>
<dbReference type="Gene3D" id="3.60.10.10">
    <property type="entry name" value="Endonuclease/exonuclease/phosphatase"/>
    <property type="match status" value="1"/>
</dbReference>
<feature type="compositionally biased region" description="Basic and acidic residues" evidence="3">
    <location>
        <begin position="374"/>
        <end position="412"/>
    </location>
</feature>
<dbReference type="GO" id="GO:0006281">
    <property type="term" value="P:DNA repair"/>
    <property type="evidence" value="ECO:0007669"/>
    <property type="project" value="UniProtKB-KW"/>
</dbReference>
<feature type="region of interest" description="Disordered" evidence="3">
    <location>
        <begin position="923"/>
        <end position="1043"/>
    </location>
</feature>
<dbReference type="InterPro" id="IPR036691">
    <property type="entry name" value="Endo/exonu/phosph_ase_sf"/>
</dbReference>
<proteinExistence type="inferred from homology"/>
<feature type="compositionally biased region" description="Basic and acidic residues" evidence="3">
    <location>
        <begin position="1005"/>
        <end position="1014"/>
    </location>
</feature>
<feature type="compositionally biased region" description="Basic residues" evidence="3">
    <location>
        <begin position="364"/>
        <end position="373"/>
    </location>
</feature>
<dbReference type="Pfam" id="PF20209">
    <property type="entry name" value="DUF6570"/>
    <property type="match status" value="1"/>
</dbReference>
<dbReference type="GO" id="GO:0005524">
    <property type="term" value="F:ATP binding"/>
    <property type="evidence" value="ECO:0007669"/>
    <property type="project" value="UniProtKB-KW"/>
</dbReference>
<accession>A0A1S3HC00</accession>
<dbReference type="InterPro" id="IPR051055">
    <property type="entry name" value="PIF1_helicase"/>
</dbReference>
<evidence type="ECO:0000256" key="3">
    <source>
        <dbReference type="SAM" id="MobiDB-lite"/>
    </source>
</evidence>
<dbReference type="GO" id="GO:0006310">
    <property type="term" value="P:DNA recombination"/>
    <property type="evidence" value="ECO:0007669"/>
    <property type="project" value="UniProtKB-KW"/>
</dbReference>
<dbReference type="SUPFAM" id="SSF54001">
    <property type="entry name" value="Cysteine proteinases"/>
    <property type="match status" value="1"/>
</dbReference>
<evidence type="ECO:0000313" key="9">
    <source>
        <dbReference type="RefSeq" id="XP_013383041.1"/>
    </source>
</evidence>
<dbReference type="SUPFAM" id="SSF52540">
    <property type="entry name" value="P-loop containing nucleoside triphosphate hydrolases"/>
    <property type="match status" value="2"/>
</dbReference>
<dbReference type="GO" id="GO:0000723">
    <property type="term" value="P:telomere maintenance"/>
    <property type="evidence" value="ECO:0007669"/>
    <property type="project" value="InterPro"/>
</dbReference>
<evidence type="ECO:0000256" key="1">
    <source>
        <dbReference type="RuleBase" id="RU363044"/>
    </source>
</evidence>
<dbReference type="SUPFAM" id="SSF56219">
    <property type="entry name" value="DNase I-like"/>
    <property type="match status" value="1"/>
</dbReference>
<dbReference type="CDD" id="cd18809">
    <property type="entry name" value="SF1_C_RecD"/>
    <property type="match status" value="1"/>
</dbReference>
<dbReference type="InterPro" id="IPR046700">
    <property type="entry name" value="DUF6570"/>
</dbReference>
<reference evidence="9" key="1">
    <citation type="submission" date="2025-08" db="UniProtKB">
        <authorList>
            <consortium name="RefSeq"/>
        </authorList>
    </citation>
    <scope>IDENTIFICATION</scope>
    <source>
        <tissue evidence="9">Gonads</tissue>
    </source>
</reference>
<dbReference type="Pfam" id="PF03372">
    <property type="entry name" value="Exo_endo_phos"/>
    <property type="match status" value="1"/>
</dbReference>
<keyword evidence="2" id="KW-0175">Coiled coil</keyword>
<feature type="region of interest" description="Disordered" evidence="3">
    <location>
        <begin position="536"/>
        <end position="602"/>
    </location>
</feature>
<sequence length="2531" mass="291555">MPRKSKQGAKQSLAKKRESMRALRSSRYSIVSFVQGRIHQGSEIFLEGNAGSQCTCMALMALVYNEVKNVREWDSTDVESILYAGDDLYQRNRGEKTFLLVTELPTEVEYNESTYIIGTEEALNGSLGMQESCPPFYNLEDAVDLGYTQTGNFYFLMGSEELSYATMVLGQHDGRYYIFDSHSRNSRGLTDPNGKATVLELRSRSELVIYLRALASSLNLNDSTAFEVTPCKVRLTNDLFSFELKTYFEKQRKYEDMQKKEKRKEQVKAYKSQPITKTKSIKRDAQYRRKIAVMLKRKEQKRTYLSKPSVQEKMKESGQVYRSQAHIKEQRKVKDAIHFGQEEVKDARRKREHMFLASPENKLKKQLKQKSHRSKEEVRQKIRERDSKGRKVPEVKAARQTREKIYLADAEKRSRKQAKQKLHRSDREVKQYIQERDSKRRAQKDVKAARQTREKIYLADAEKRSRKQAKQKLHRSDREVKQYIQERDSKRRAQKDVKAATQRREEIYLADVETRSRKQAKQKLHRSDREVKQYIQERDSKRRAEKDVKEARQRREKKYLADVEKSLQKQTKQKLHRSDREVKQYIQERDSKRRAQKDVKAARQAREKIYLADAEKSSQKQAKQKLHRSKIEVKRKIQEREKRYLASKIVQAKRRIARKLYYSQKKIQTKIQERVKKHRAQEHIKEQRRESERRWRKSSPGIYSKRFKMEKLKEQQTNVHFAIQNFQKKCKEIPEFVCCCCNRLRFRNQVQAFREQNYQEEILILSKIIDMGAEKKICTYCHQKMSKKKVSPISYNGNSIKSMDMPGDIGTLNPIEQLLLTPVIPFMKIVSLPKSQQHGVHGPIVCVPANVKETITKLPASPRESGLIRVKLKRKLGYKGHHLYQKISPRTVKKAFDFLSKHHPDFSGIVYDEEGVKTTMEHLRNEDSDETVENSTTVGKSQGPLSKQQSNIQGNVGVEDDAETFNRKQPNLETSIDVGGSPETSSREESNMETGVTVTASQEISSREQSKLETRVTVGESQEISSREQSNDNTEDEVTETSVPLVTCLQPEDLAQHISDKYEDKILCFAPSENQHPESTFNKEVQSFPTLFPNGKNAFSESRKYKLSFSQYIKSRLFSADTKFAMNTQYIFYLQYIKEFQEVLSSAKISERKGSAKSGKINIDSFETENSLKQMLKNNEGYKFLSKVRGSAPYWERTMKDLCAMVKQLGIPTWFCSFSAADRRWKEIVHAILKSQGKVVPDEMDWTEHCKVINSNPVIAAAMFDKRSHHLINDLIKSASHPIGNVIDFFYRIEFQQRGWPHIHALFWVQDAPILDRSEPTDVVSFIDKYVTCQLPHEEEPLYEKVSKLQMHSKNHSRSCRKGNQTCRFNFPRQVSTRTFICKPIKLDEEQPKQIIRKEAREALEKLAKITSDEKNISLSAHQCLELAGMTQESLEYSMGVLARKTIIVLKREPKECWVNQYNPHLLEAWDANIDIQYIVDAYACICYIVSYISKKESEEGELLKAAQKEARQGNTEAVNELKTLGKVYITHREISVMEAIYRCTGMKLKCSSREVRWIAADKDATRLSLPLNILKQQAKEKRLDNIWAKSDLERYWHRPDNKTFEFMSLAHFVANYRMYGSKQIKTNKDNSDSENEHSDSEGKDITLLNNYGFISLRNRPIVIRYLKGSIDRDPERYFENRLRLFYPHRGQEILPSAFTSYESFHNNASFVLNDEEIPIYELVNRNSAPFEKDAEVIDSALQRSHDDHEDAWADIAPGAEEQRIDDKMEQNFPVLGEDAVEEVHLPDLDAALPDKIAYKKSNLSCEKLQLQISTKQAKEMLRSMNSQQLQIFNYMRKWCLKKSQGKNPKPFHIFLTGGAGTGKTHVINAFRYEAENILTSLDSPNENPDDIKVLLVAYTGTAAFNIQGQTIHSAFAIRSQKGKDRKKYVPLGEELLTELRVRYRSLQILVIDEISMVGQNMMLNISQRLNQIKQTNSAQSVFGDISVLAVGDFYQVAPVADKALYVTDPGQLYESEWNNFLKFELSIIMRQKDDQPFANLLNAIRTKKKEEQLKPHDKAMLLERVNDQLTADSTKLYIFPRNKEVDEHNKHLLETLCSDIITIEAADIIHSRSGQSKRKKVPFAKDSLALKPLIEIAVNARVMLTTNLNVSDGLSNGVMGTVVKIEQGTKPLNQPQYIWVHFDNPKIGANARQQTVRPENIPTNSVQLKPHVELFDHQSVKVARYQYPLKLAWACTVHKTQGKTVTDAVVSLKHVFAPGIGYVALSRATKLSGLQLLSFDKTDEANLYCDVKVDDAMKAMKPVNPDTLPILRPLQKTLTIVCHNIQSLPAHFKDLKSNPEMAVADIVGITESWLNSNVPSAKYSIPGFQLIRCDRQNDTSRGGVAVYIRNTLKATEVKNNFVTKPGFESVTLTINGYYVSFVYRSPSIVGPAFNRKIQEILSQNKKPIKPSILLGDFNIDLSKAPQTSVCLPCLQHHKQMIASPTFRGVKGYTSLLDHIYVQNVSTIETGTLCTYYSDHDPVYAVIPINA</sequence>
<dbReference type="Gene3D" id="3.40.50.300">
    <property type="entry name" value="P-loop containing nucleotide triphosphate hydrolases"/>
    <property type="match status" value="1"/>
</dbReference>
<dbReference type="PANTHER" id="PTHR47642:SF5">
    <property type="entry name" value="ATP-DEPENDENT DNA HELICASE"/>
    <property type="match status" value="1"/>
</dbReference>
<comment type="catalytic activity">
    <reaction evidence="1">
        <text>ATP + H2O = ADP + phosphate + H(+)</text>
        <dbReference type="Rhea" id="RHEA:13065"/>
        <dbReference type="ChEBI" id="CHEBI:15377"/>
        <dbReference type="ChEBI" id="CHEBI:15378"/>
        <dbReference type="ChEBI" id="CHEBI:30616"/>
        <dbReference type="ChEBI" id="CHEBI:43474"/>
        <dbReference type="ChEBI" id="CHEBI:456216"/>
        <dbReference type="EC" id="5.6.2.3"/>
    </reaction>
</comment>
<keyword evidence="1" id="KW-0547">Nucleotide-binding</keyword>
<feature type="region of interest" description="Disordered" evidence="3">
    <location>
        <begin position="309"/>
        <end position="329"/>
    </location>
</feature>
<dbReference type="InterPro" id="IPR010285">
    <property type="entry name" value="DNA_helicase_pif1-like_DEAD"/>
</dbReference>
<feature type="domain" description="DNA helicase Pif1-like DEAD-box helicase" evidence="5">
    <location>
        <begin position="1848"/>
        <end position="2047"/>
    </location>
</feature>
<dbReference type="Gene3D" id="3.90.70.120">
    <property type="match status" value="1"/>
</dbReference>
<dbReference type="Pfam" id="PF14214">
    <property type="entry name" value="Helitron_like_N"/>
    <property type="match status" value="1"/>
</dbReference>
<feature type="domain" description="DUF6570" evidence="7">
    <location>
        <begin position="796"/>
        <end position="914"/>
    </location>
</feature>